<name>A0A2D0N9Y5_FLAN2</name>
<feature type="domain" description="Carbohydrate-binding module family 96" evidence="6">
    <location>
        <begin position="540"/>
        <end position="688"/>
    </location>
</feature>
<evidence type="ECO:0000256" key="2">
    <source>
        <dbReference type="ARBA" id="ARBA00022525"/>
    </source>
</evidence>
<dbReference type="InterPro" id="IPR026444">
    <property type="entry name" value="Secre_tail"/>
</dbReference>
<dbReference type="RefSeq" id="WP_099151386.1">
    <property type="nucleotide sequence ID" value="NZ_PDUD01000022.1"/>
</dbReference>
<protein>
    <submittedName>
        <fullName evidence="7">Uncharacterized protein</fullName>
    </submittedName>
</protein>
<dbReference type="GO" id="GO:0005576">
    <property type="term" value="C:extracellular region"/>
    <property type="evidence" value="ECO:0007669"/>
    <property type="project" value="UniProtKB-SubCell"/>
</dbReference>
<accession>A0A2D0N9Y5</accession>
<keyword evidence="3 4" id="KW-0732">Signal</keyword>
<dbReference type="AlphaFoldDB" id="A0A2D0N9Y5"/>
<dbReference type="EMBL" id="PDUD01000022">
    <property type="protein sequence ID" value="PHN05334.1"/>
    <property type="molecule type" value="Genomic_DNA"/>
</dbReference>
<dbReference type="InterPro" id="IPR011050">
    <property type="entry name" value="Pectin_lyase_fold/virulence"/>
</dbReference>
<sequence length="984" mass="106926">MIRLIAFSFALFVIFCSCLEPSNSLSAQSTSSLVYMNGGSLTYAPFAMKDQTNAVNVIPDFSHAGYKKGGVPLPDVPVQFTLTPTAGDNRAAIQAAIDQVEAMTPDANGFRGAVLLKKGIYEVNGSLTIEASGVVLRGEGQGDNGTVLNASLAQKHDFILVQGTGSGINEDTLTTVDITTAYVPVGTTNFNVSSASGFTVGDLVSVKRTPNQTWIDALAMGQYGWTPSGYVVKNERTITAINGNTITVDLPIVDVIEDQYGGGTLSKASVPGRISNCGVENLRIKSYYASDTDENHVWIAVKLIRTTDSWVKGVTAQYCGYSCVSIHSESNFNTIEECAMKDQKSQITGGRRYSFNITDGLGNLFQRCYTSDGRHDFVTGSRVAGPNVFLDSYATNTYSDVGPHHRWATGLLFDNVRAGQIRVQNRGASGTGHGWAGAQTMFWNLKSYKSDIKVASPKGARNWGIGCEGSTQNGDGFWEHWNSPVLPRSLYLQQLEDRLGTTAVANITIPEQLTGDIYSMLADWAGDGPLVDTSTNKLRIVATEDAFVRGGTYAGDNYGQSSTLTVKVNSNADYIRESFLKFDLSAINQVVGKATLRLRVTNDDAGPTHVVRFVSDDSWSESTITWNNKPSTGASLGSAVSPPIGEWFEIDITSQVQTELAGDDLISLNIHEITNNQFVQYGSTEHADSTYWPEIEIIYANISELTTTDDAFVRGGTYAGDNYGTNSSLVVKGHNTDSYRRESYLKFDLSGITETVTNATLRLKVNNDDAGPTHALRFVSDDSWSESTITWNNKPATGTSLGSATSPAIGEWFEVDITAQVQTELSGDGVISLNLHETSNNNYVSYHSNNAADSDNFPRLVLTTIPQAANRIASAESSETALRDVLKNEDRPEKSPILYSYPNPFQHLTNIVFTLEDPEPVNLLVYDLRGRLVNTLLSESLAAGSHRVNWNGTDSRGRRSPAGIYLLRLKTANRQVVEKVMLLE</sequence>
<evidence type="ECO:0000259" key="5">
    <source>
        <dbReference type="Pfam" id="PF13860"/>
    </source>
</evidence>
<reference evidence="7 8" key="1">
    <citation type="submission" date="2017-10" db="EMBL/GenBank/DDBJ databases">
        <title>The draft genome sequence of Lewinella nigricans NBRC 102662.</title>
        <authorList>
            <person name="Wang K."/>
        </authorList>
    </citation>
    <scope>NUCLEOTIDE SEQUENCE [LARGE SCALE GENOMIC DNA]</scope>
    <source>
        <strain evidence="7 8">NBRC 102662</strain>
    </source>
</reference>
<dbReference type="PROSITE" id="PS51257">
    <property type="entry name" value="PROKAR_LIPOPROTEIN"/>
    <property type="match status" value="1"/>
</dbReference>
<evidence type="ECO:0000313" key="8">
    <source>
        <dbReference type="Proteomes" id="UP000223913"/>
    </source>
</evidence>
<comment type="caution">
    <text evidence="7">The sequence shown here is derived from an EMBL/GenBank/DDBJ whole genome shotgun (WGS) entry which is preliminary data.</text>
</comment>
<keyword evidence="8" id="KW-1185">Reference proteome</keyword>
<dbReference type="NCBIfam" id="NF033679">
    <property type="entry name" value="DNRLRE_dom"/>
    <property type="match status" value="2"/>
</dbReference>
<evidence type="ECO:0000259" key="6">
    <source>
        <dbReference type="Pfam" id="PF24517"/>
    </source>
</evidence>
<feature type="domain" description="FlgD/Vpr Ig-like" evidence="5">
    <location>
        <begin position="912"/>
        <end position="973"/>
    </location>
</feature>
<evidence type="ECO:0000256" key="1">
    <source>
        <dbReference type="ARBA" id="ARBA00004613"/>
    </source>
</evidence>
<dbReference type="NCBIfam" id="TIGR04183">
    <property type="entry name" value="Por_Secre_tail"/>
    <property type="match status" value="1"/>
</dbReference>
<keyword evidence="2" id="KW-0964">Secreted</keyword>
<dbReference type="SUPFAM" id="SSF51126">
    <property type="entry name" value="Pectin lyase-like"/>
    <property type="match status" value="1"/>
</dbReference>
<gene>
    <name evidence="7" type="ORF">CRP01_17615</name>
</gene>
<dbReference type="Gene3D" id="2.60.40.4070">
    <property type="match status" value="1"/>
</dbReference>
<dbReference type="OrthoDB" id="188639at2"/>
<organism evidence="7 8">
    <name type="scientific">Flavilitoribacter nigricans (strain ATCC 23147 / DSM 23189 / NBRC 102662 / NCIMB 1420 / SS-2)</name>
    <name type="common">Lewinella nigricans</name>
    <dbReference type="NCBI Taxonomy" id="1122177"/>
    <lineage>
        <taxon>Bacteria</taxon>
        <taxon>Pseudomonadati</taxon>
        <taxon>Bacteroidota</taxon>
        <taxon>Saprospiria</taxon>
        <taxon>Saprospirales</taxon>
        <taxon>Lewinellaceae</taxon>
        <taxon>Flavilitoribacter</taxon>
    </lineage>
</organism>
<feature type="chain" id="PRO_5012226329" evidence="4">
    <location>
        <begin position="27"/>
        <end position="984"/>
    </location>
</feature>
<dbReference type="Proteomes" id="UP000223913">
    <property type="component" value="Unassembled WGS sequence"/>
</dbReference>
<dbReference type="Pfam" id="PF24517">
    <property type="entry name" value="CBM96"/>
    <property type="match status" value="2"/>
</dbReference>
<dbReference type="InterPro" id="IPR025965">
    <property type="entry name" value="FlgD/Vpr_Ig-like"/>
</dbReference>
<proteinExistence type="predicted"/>
<dbReference type="InterPro" id="IPR055372">
    <property type="entry name" value="CBM96"/>
</dbReference>
<evidence type="ECO:0000256" key="3">
    <source>
        <dbReference type="ARBA" id="ARBA00022729"/>
    </source>
</evidence>
<evidence type="ECO:0000313" key="7">
    <source>
        <dbReference type="EMBL" id="PHN05334.1"/>
    </source>
</evidence>
<dbReference type="Pfam" id="PF13860">
    <property type="entry name" value="FlgD_ig"/>
    <property type="match status" value="1"/>
</dbReference>
<feature type="signal peptide" evidence="4">
    <location>
        <begin position="1"/>
        <end position="26"/>
    </location>
</feature>
<feature type="domain" description="Carbohydrate-binding module family 96" evidence="6">
    <location>
        <begin position="702"/>
        <end position="864"/>
    </location>
</feature>
<comment type="subcellular location">
    <subcellularLocation>
        <location evidence="1">Secreted</location>
    </subcellularLocation>
</comment>
<evidence type="ECO:0000256" key="4">
    <source>
        <dbReference type="SAM" id="SignalP"/>
    </source>
</evidence>